<evidence type="ECO:0000313" key="5">
    <source>
        <dbReference type="EMBL" id="KAH3672387.1"/>
    </source>
</evidence>
<evidence type="ECO:0000313" key="6">
    <source>
        <dbReference type="Proteomes" id="UP000769528"/>
    </source>
</evidence>
<evidence type="ECO:0000256" key="1">
    <source>
        <dbReference type="ARBA" id="ARBA00004245"/>
    </source>
</evidence>
<dbReference type="Proteomes" id="UP000769528">
    <property type="component" value="Unassembled WGS sequence"/>
</dbReference>
<keyword evidence="4" id="KW-0206">Cytoskeleton</keyword>
<comment type="subcellular location">
    <subcellularLocation>
        <location evidence="1">Cytoplasm</location>
        <location evidence="1">Cytoskeleton</location>
    </subcellularLocation>
</comment>
<dbReference type="Pfam" id="PF04699">
    <property type="entry name" value="P16-Arc"/>
    <property type="match status" value="1"/>
</dbReference>
<organism evidence="5 6">
    <name type="scientific">Wickerhamomyces mucosus</name>
    <dbReference type="NCBI Taxonomy" id="1378264"/>
    <lineage>
        <taxon>Eukaryota</taxon>
        <taxon>Fungi</taxon>
        <taxon>Dikarya</taxon>
        <taxon>Ascomycota</taxon>
        <taxon>Saccharomycotina</taxon>
        <taxon>Saccharomycetes</taxon>
        <taxon>Phaffomycetales</taxon>
        <taxon>Wickerhamomycetaceae</taxon>
        <taxon>Wickerhamomyces</taxon>
    </lineage>
</organism>
<dbReference type="AlphaFoldDB" id="A0A9P8PJF1"/>
<dbReference type="InterPro" id="IPR036743">
    <property type="entry name" value="ARPC5_sf"/>
</dbReference>
<protein>
    <submittedName>
        <fullName evidence="5">Uncharacterized protein</fullName>
    </submittedName>
</protein>
<reference evidence="5" key="1">
    <citation type="journal article" date="2021" name="Open Biol.">
        <title>Shared evolutionary footprints suggest mitochondrial oxidative damage underlies multiple complex I losses in fungi.</title>
        <authorList>
            <person name="Schikora-Tamarit M.A."/>
            <person name="Marcet-Houben M."/>
            <person name="Nosek J."/>
            <person name="Gabaldon T."/>
        </authorList>
    </citation>
    <scope>NUCLEOTIDE SEQUENCE</scope>
    <source>
        <strain evidence="5">CBS6341</strain>
    </source>
</reference>
<reference evidence="5" key="2">
    <citation type="submission" date="2021-01" db="EMBL/GenBank/DDBJ databases">
        <authorList>
            <person name="Schikora-Tamarit M.A."/>
        </authorList>
    </citation>
    <scope>NUCLEOTIDE SEQUENCE</scope>
    <source>
        <strain evidence="5">CBS6341</strain>
    </source>
</reference>
<keyword evidence="6" id="KW-1185">Reference proteome</keyword>
<keyword evidence="3" id="KW-0963">Cytoplasm</keyword>
<evidence type="ECO:0000256" key="3">
    <source>
        <dbReference type="ARBA" id="ARBA00022490"/>
    </source>
</evidence>
<evidence type="ECO:0000256" key="4">
    <source>
        <dbReference type="ARBA" id="ARBA00023212"/>
    </source>
</evidence>
<comment type="similarity">
    <text evidence="2">Belongs to the ARPC5 family.</text>
</comment>
<gene>
    <name evidence="5" type="ORF">WICMUC_004223</name>
</gene>
<dbReference type="Gene3D" id="1.25.40.190">
    <property type="entry name" value="Actin-related protein 2/3 complex subunit 5"/>
    <property type="match status" value="1"/>
</dbReference>
<evidence type="ECO:0000256" key="2">
    <source>
        <dbReference type="ARBA" id="ARBA00006084"/>
    </source>
</evidence>
<dbReference type="GO" id="GO:0030833">
    <property type="term" value="P:regulation of actin filament polymerization"/>
    <property type="evidence" value="ECO:0007669"/>
    <property type="project" value="InterPro"/>
</dbReference>
<name>A0A9P8PJF1_9ASCO</name>
<comment type="caution">
    <text evidence="5">The sequence shown here is derived from an EMBL/GenBank/DDBJ whole genome shotgun (WGS) entry which is preliminary data.</text>
</comment>
<dbReference type="OrthoDB" id="195498at2759"/>
<accession>A0A9P8PJF1</accession>
<sequence>MDNWRRIDIDALDPESNITLEELIPEVDPISPDEIQQRTSNLRTLLSKGAYSDAISLATSEPPYGAEELGKVCIN</sequence>
<dbReference type="GO" id="GO:0034314">
    <property type="term" value="P:Arp2/3 complex-mediated actin nucleation"/>
    <property type="evidence" value="ECO:0007669"/>
    <property type="project" value="InterPro"/>
</dbReference>
<dbReference type="SUPFAM" id="SSF69103">
    <property type="entry name" value="Arp2/3 complex 16 kDa subunit ARPC5"/>
    <property type="match status" value="1"/>
</dbReference>
<dbReference type="GO" id="GO:0005885">
    <property type="term" value="C:Arp2/3 protein complex"/>
    <property type="evidence" value="ECO:0007669"/>
    <property type="project" value="InterPro"/>
</dbReference>
<dbReference type="EMBL" id="JAEUBF010001150">
    <property type="protein sequence ID" value="KAH3672387.1"/>
    <property type="molecule type" value="Genomic_DNA"/>
</dbReference>
<dbReference type="InterPro" id="IPR006789">
    <property type="entry name" value="ARPC5"/>
</dbReference>
<proteinExistence type="inferred from homology"/>